<reference evidence="2 3" key="1">
    <citation type="journal article" date="2020" name="IScience">
        <title>Genome Sequencing of the Endangered Kingdonia uniflora (Circaeasteraceae, Ranunculales) Reveals Potential Mechanisms of Evolutionary Specialization.</title>
        <authorList>
            <person name="Sun Y."/>
            <person name="Deng T."/>
            <person name="Zhang A."/>
            <person name="Moore M.J."/>
            <person name="Landis J.B."/>
            <person name="Lin N."/>
            <person name="Zhang H."/>
            <person name="Zhang X."/>
            <person name="Huang J."/>
            <person name="Zhang X."/>
            <person name="Sun H."/>
            <person name="Wang H."/>
        </authorList>
    </citation>
    <scope>NUCLEOTIDE SEQUENCE [LARGE SCALE GENOMIC DNA]</scope>
    <source>
        <strain evidence="2">TB1705</strain>
        <tissue evidence="2">Leaf</tissue>
    </source>
</reference>
<gene>
    <name evidence="2" type="ORF">GIB67_001479</name>
</gene>
<dbReference type="AlphaFoldDB" id="A0A7J7LSM6"/>
<comment type="caution">
    <text evidence="2">The sequence shown here is derived from an EMBL/GenBank/DDBJ whole genome shotgun (WGS) entry which is preliminary data.</text>
</comment>
<dbReference type="GO" id="GO:0019752">
    <property type="term" value="P:carboxylic acid metabolic process"/>
    <property type="evidence" value="ECO:0007669"/>
    <property type="project" value="InterPro"/>
</dbReference>
<name>A0A7J7LSM6_9MAGN</name>
<feature type="signal peptide" evidence="1">
    <location>
        <begin position="1"/>
        <end position="26"/>
    </location>
</feature>
<accession>A0A7J7LSM6</accession>
<dbReference type="PROSITE" id="PS00815">
    <property type="entry name" value="AIPM_HOMOCIT_SYNTH_1"/>
    <property type="match status" value="1"/>
</dbReference>
<protein>
    <submittedName>
        <fullName evidence="2">Uncharacterized protein</fullName>
    </submittedName>
</protein>
<keyword evidence="1" id="KW-0732">Signal</keyword>
<dbReference type="EMBL" id="JACGCM010002044">
    <property type="protein sequence ID" value="KAF6145666.1"/>
    <property type="molecule type" value="Genomic_DNA"/>
</dbReference>
<evidence type="ECO:0000313" key="2">
    <source>
        <dbReference type="EMBL" id="KAF6145666.1"/>
    </source>
</evidence>
<organism evidence="2 3">
    <name type="scientific">Kingdonia uniflora</name>
    <dbReference type="NCBI Taxonomy" id="39325"/>
    <lineage>
        <taxon>Eukaryota</taxon>
        <taxon>Viridiplantae</taxon>
        <taxon>Streptophyta</taxon>
        <taxon>Embryophyta</taxon>
        <taxon>Tracheophyta</taxon>
        <taxon>Spermatophyta</taxon>
        <taxon>Magnoliopsida</taxon>
        <taxon>Ranunculales</taxon>
        <taxon>Circaeasteraceae</taxon>
        <taxon>Kingdonia</taxon>
    </lineage>
</organism>
<evidence type="ECO:0000256" key="1">
    <source>
        <dbReference type="SAM" id="SignalP"/>
    </source>
</evidence>
<dbReference type="Proteomes" id="UP000541444">
    <property type="component" value="Unassembled WGS sequence"/>
</dbReference>
<evidence type="ECO:0000313" key="3">
    <source>
        <dbReference type="Proteomes" id="UP000541444"/>
    </source>
</evidence>
<sequence length="125" mass="14261">MMRFLMQLKLARILMNCWLLRDGVQSISIDLQRLEKVWLDFTEQGRVNIADFGKLGALSFCQSEEFSGLGWLLIRDCDPVLGECGDHCEIPIKRGAKDEYAGDISQVWEKSEECCNKDSSNEDLP</sequence>
<dbReference type="InterPro" id="IPR002034">
    <property type="entry name" value="AIPM/Hcit_synth_CS"/>
</dbReference>
<dbReference type="GO" id="GO:0046912">
    <property type="term" value="F:acyltransferase activity, acyl groups converted into alkyl on transfer"/>
    <property type="evidence" value="ECO:0007669"/>
    <property type="project" value="InterPro"/>
</dbReference>
<proteinExistence type="predicted"/>
<keyword evidence="3" id="KW-1185">Reference proteome</keyword>
<feature type="chain" id="PRO_5029810989" evidence="1">
    <location>
        <begin position="27"/>
        <end position="125"/>
    </location>
</feature>